<dbReference type="EMBL" id="LAZR01001895">
    <property type="protein sequence ID" value="KKN37430.1"/>
    <property type="molecule type" value="Genomic_DNA"/>
</dbReference>
<reference evidence="1" key="1">
    <citation type="journal article" date="2015" name="Nature">
        <title>Complex archaea that bridge the gap between prokaryotes and eukaryotes.</title>
        <authorList>
            <person name="Spang A."/>
            <person name="Saw J.H."/>
            <person name="Jorgensen S.L."/>
            <person name="Zaremba-Niedzwiedzka K."/>
            <person name="Martijn J."/>
            <person name="Lind A.E."/>
            <person name="van Eijk R."/>
            <person name="Schleper C."/>
            <person name="Guy L."/>
            <person name="Ettema T.J."/>
        </authorList>
    </citation>
    <scope>NUCLEOTIDE SEQUENCE</scope>
</reference>
<dbReference type="AlphaFoldDB" id="A0A0F9Q0K8"/>
<proteinExistence type="predicted"/>
<gene>
    <name evidence="1" type="ORF">LCGC14_0763790</name>
</gene>
<evidence type="ECO:0000313" key="1">
    <source>
        <dbReference type="EMBL" id="KKN37430.1"/>
    </source>
</evidence>
<protein>
    <recommendedName>
        <fullName evidence="2">PD-(D/E)XK endonuclease-like domain-containing protein</fullName>
    </recommendedName>
</protein>
<name>A0A0F9Q0K8_9ZZZZ</name>
<sequence>MIRTTQPLKPFNKFDQIHPDVLDYASERGTTIHHACHVYGQGGFVLTSQWPPDYHGFFYSYMNWFDKYVEKVIDTEIELIDEDLDLVGHPDLLCIIIGDTKITLVDLKTPLAESFTWKPQLSCYRHLAIKNGYDIGRVGSLRLKGNGGRAIFSEYTDSAADFAAYMNMLMIEKYRLSGGGK</sequence>
<organism evidence="1">
    <name type="scientific">marine sediment metagenome</name>
    <dbReference type="NCBI Taxonomy" id="412755"/>
    <lineage>
        <taxon>unclassified sequences</taxon>
        <taxon>metagenomes</taxon>
        <taxon>ecological metagenomes</taxon>
    </lineage>
</organism>
<dbReference type="Gene3D" id="3.90.320.10">
    <property type="match status" value="1"/>
</dbReference>
<accession>A0A0F9Q0K8</accession>
<evidence type="ECO:0008006" key="2">
    <source>
        <dbReference type="Google" id="ProtNLM"/>
    </source>
</evidence>
<comment type="caution">
    <text evidence="1">The sequence shown here is derived from an EMBL/GenBank/DDBJ whole genome shotgun (WGS) entry which is preliminary data.</text>
</comment>
<dbReference type="InterPro" id="IPR011604">
    <property type="entry name" value="PDDEXK-like_dom_sf"/>
</dbReference>